<gene>
    <name evidence="1" type="ORF">GYA37_03535</name>
</gene>
<protein>
    <submittedName>
        <fullName evidence="1">Uncharacterized protein</fullName>
    </submittedName>
</protein>
<proteinExistence type="predicted"/>
<sequence>MPLLAAYFDASVVSLLLKEDKKDIEFFTFPYVYSESILSNQCSDKEFYKFLIERFLSERKIKLSSCDLIVSGFLEAPDFIDDSKFKVGITDLIQNSTEYIPIVVNSSSIVTNNFISSFSFCNAEDKGSNNRDFGELDYHSNLCVYPQIVSDDLSAQSDLDKDISKKLPLDFKIGDNRKIVFTGGRFTQNICSKELNYVLALDLIKNPGIYEIYMDTKNVFPLVQLLKMYDKDVDIYAGDYIESTGLLVKFKGSIECLLSTKVGEDQFIEIDKDRMFVIPLKLDLPARLSIKSSALGSTDISTLGGEVGIIFDTRTSGESIYSNVKTFNDCIKQFGNSFKQEK</sequence>
<name>A0A7X9E7E5_UNCKA</name>
<dbReference type="AlphaFoldDB" id="A0A7X9E7E5"/>
<dbReference type="Proteomes" id="UP000590542">
    <property type="component" value="Unassembled WGS sequence"/>
</dbReference>
<evidence type="ECO:0000313" key="2">
    <source>
        <dbReference type="Proteomes" id="UP000590542"/>
    </source>
</evidence>
<organism evidence="1 2">
    <name type="scientific">candidate division WWE3 bacterium</name>
    <dbReference type="NCBI Taxonomy" id="2053526"/>
    <lineage>
        <taxon>Bacteria</taxon>
        <taxon>Katanobacteria</taxon>
    </lineage>
</organism>
<evidence type="ECO:0000313" key="1">
    <source>
        <dbReference type="EMBL" id="NMB91889.1"/>
    </source>
</evidence>
<accession>A0A7X9E7E5</accession>
<reference evidence="1 2" key="1">
    <citation type="journal article" date="2020" name="Biotechnol. Biofuels">
        <title>New insights from the biogas microbiome by comprehensive genome-resolved metagenomics of nearly 1600 species originating from multiple anaerobic digesters.</title>
        <authorList>
            <person name="Campanaro S."/>
            <person name="Treu L."/>
            <person name="Rodriguez-R L.M."/>
            <person name="Kovalovszki A."/>
            <person name="Ziels R.M."/>
            <person name="Maus I."/>
            <person name="Zhu X."/>
            <person name="Kougias P.G."/>
            <person name="Basile A."/>
            <person name="Luo G."/>
            <person name="Schluter A."/>
            <person name="Konstantinidis K.T."/>
            <person name="Angelidaki I."/>
        </authorList>
    </citation>
    <scope>NUCLEOTIDE SEQUENCE [LARGE SCALE GENOMIC DNA]</scope>
    <source>
        <strain evidence="1">AS27yjCOA_202</strain>
    </source>
</reference>
<comment type="caution">
    <text evidence="1">The sequence shown here is derived from an EMBL/GenBank/DDBJ whole genome shotgun (WGS) entry which is preliminary data.</text>
</comment>
<dbReference type="EMBL" id="JAAZNV010000012">
    <property type="protein sequence ID" value="NMB91889.1"/>
    <property type="molecule type" value="Genomic_DNA"/>
</dbReference>